<dbReference type="HOGENOM" id="CLU_2264066_0_0_1"/>
<dbReference type="AlphaFoldDB" id="A0A0D0CML6"/>
<name>A0A0D0CML6_9AGAR</name>
<protein>
    <submittedName>
        <fullName evidence="1">Uncharacterized protein</fullName>
    </submittedName>
</protein>
<evidence type="ECO:0000313" key="1">
    <source>
        <dbReference type="EMBL" id="KIK59887.1"/>
    </source>
</evidence>
<accession>A0A0D0CML6</accession>
<dbReference type="Proteomes" id="UP000053593">
    <property type="component" value="Unassembled WGS sequence"/>
</dbReference>
<gene>
    <name evidence="1" type="ORF">GYMLUDRAFT_665288</name>
</gene>
<evidence type="ECO:0000313" key="2">
    <source>
        <dbReference type="Proteomes" id="UP000053593"/>
    </source>
</evidence>
<reference evidence="1 2" key="1">
    <citation type="submission" date="2014-04" db="EMBL/GenBank/DDBJ databases">
        <title>Evolutionary Origins and Diversification of the Mycorrhizal Mutualists.</title>
        <authorList>
            <consortium name="DOE Joint Genome Institute"/>
            <consortium name="Mycorrhizal Genomics Consortium"/>
            <person name="Kohler A."/>
            <person name="Kuo A."/>
            <person name="Nagy L.G."/>
            <person name="Floudas D."/>
            <person name="Copeland A."/>
            <person name="Barry K.W."/>
            <person name="Cichocki N."/>
            <person name="Veneault-Fourrey C."/>
            <person name="LaButti K."/>
            <person name="Lindquist E.A."/>
            <person name="Lipzen A."/>
            <person name="Lundell T."/>
            <person name="Morin E."/>
            <person name="Murat C."/>
            <person name="Riley R."/>
            <person name="Ohm R."/>
            <person name="Sun H."/>
            <person name="Tunlid A."/>
            <person name="Henrissat B."/>
            <person name="Grigoriev I.V."/>
            <person name="Hibbett D.S."/>
            <person name="Martin F."/>
        </authorList>
    </citation>
    <scope>NUCLEOTIDE SEQUENCE [LARGE SCALE GENOMIC DNA]</scope>
    <source>
        <strain evidence="1 2">FD-317 M1</strain>
    </source>
</reference>
<proteinExistence type="predicted"/>
<dbReference type="EMBL" id="KN834778">
    <property type="protein sequence ID" value="KIK59887.1"/>
    <property type="molecule type" value="Genomic_DNA"/>
</dbReference>
<organism evidence="1 2">
    <name type="scientific">Collybiopsis luxurians FD-317 M1</name>
    <dbReference type="NCBI Taxonomy" id="944289"/>
    <lineage>
        <taxon>Eukaryota</taxon>
        <taxon>Fungi</taxon>
        <taxon>Dikarya</taxon>
        <taxon>Basidiomycota</taxon>
        <taxon>Agaricomycotina</taxon>
        <taxon>Agaricomycetes</taxon>
        <taxon>Agaricomycetidae</taxon>
        <taxon>Agaricales</taxon>
        <taxon>Marasmiineae</taxon>
        <taxon>Omphalotaceae</taxon>
        <taxon>Collybiopsis</taxon>
        <taxon>Collybiopsis luxurians</taxon>
    </lineage>
</organism>
<sequence length="103" mass="11536">MFSLLYIGTACLLSKCAYVASGLFIVGRFAVKCSTSRQLVLDPPRVKTYLTSSSGSSPISVIDLNVYQLHADRRSFRQVFSFKLCCMYSARYTSVSFRHDDGE</sequence>
<keyword evidence="2" id="KW-1185">Reference proteome</keyword>